<evidence type="ECO:0000256" key="2">
    <source>
        <dbReference type="SAM" id="MobiDB-lite"/>
    </source>
</evidence>
<organism evidence="5 6">
    <name type="scientific">Puccinia sorghi</name>
    <dbReference type="NCBI Taxonomy" id="27349"/>
    <lineage>
        <taxon>Eukaryota</taxon>
        <taxon>Fungi</taxon>
        <taxon>Dikarya</taxon>
        <taxon>Basidiomycota</taxon>
        <taxon>Pucciniomycotina</taxon>
        <taxon>Pucciniomycetes</taxon>
        <taxon>Pucciniales</taxon>
        <taxon>Pucciniaceae</taxon>
        <taxon>Puccinia</taxon>
    </lineage>
</organism>
<keyword evidence="6" id="KW-1185">Reference proteome</keyword>
<dbReference type="VEuPathDB" id="FungiDB:VP01_1016g1"/>
<dbReference type="InterPro" id="IPR034257">
    <property type="entry name" value="Acinus_RRM"/>
</dbReference>
<dbReference type="Proteomes" id="UP000037035">
    <property type="component" value="Unassembled WGS sequence"/>
</dbReference>
<dbReference type="InterPro" id="IPR036361">
    <property type="entry name" value="SAP_dom_sf"/>
</dbReference>
<dbReference type="PROSITE" id="PS50800">
    <property type="entry name" value="SAP"/>
    <property type="match status" value="1"/>
</dbReference>
<feature type="compositionally biased region" description="Polar residues" evidence="2">
    <location>
        <begin position="85"/>
        <end position="95"/>
    </location>
</feature>
<dbReference type="OrthoDB" id="2507652at2759"/>
<feature type="compositionally biased region" description="Low complexity" evidence="2">
    <location>
        <begin position="46"/>
        <end position="63"/>
    </location>
</feature>
<accession>A0A0L6VW96</accession>
<dbReference type="AlphaFoldDB" id="A0A0L6VW96"/>
<dbReference type="STRING" id="27349.A0A0L6VW96"/>
<dbReference type="SUPFAM" id="SSF54928">
    <property type="entry name" value="RNA-binding domain, RBD"/>
    <property type="match status" value="1"/>
</dbReference>
<evidence type="ECO:0000313" key="6">
    <source>
        <dbReference type="Proteomes" id="UP000037035"/>
    </source>
</evidence>
<evidence type="ECO:0000256" key="1">
    <source>
        <dbReference type="PROSITE-ProRule" id="PRU00176"/>
    </source>
</evidence>
<feature type="compositionally biased region" description="Polar residues" evidence="2">
    <location>
        <begin position="563"/>
        <end position="573"/>
    </location>
</feature>
<reference evidence="5 6" key="1">
    <citation type="submission" date="2015-08" db="EMBL/GenBank/DDBJ databases">
        <title>Next Generation Sequencing and Analysis of the Genome of Puccinia sorghi L Schw, the Causal Agent of Maize Common Rust.</title>
        <authorList>
            <person name="Rochi L."/>
            <person name="Burguener G."/>
            <person name="Darino M."/>
            <person name="Turjanski A."/>
            <person name="Kreff E."/>
            <person name="Dieguez M.J."/>
            <person name="Sacco F."/>
        </authorList>
    </citation>
    <scope>NUCLEOTIDE SEQUENCE [LARGE SCALE GENOMIC DNA]</scope>
    <source>
        <strain evidence="5 6">RO10H11247</strain>
    </source>
</reference>
<dbReference type="CDD" id="cd12432">
    <property type="entry name" value="RRM_ACINU"/>
    <property type="match status" value="1"/>
</dbReference>
<feature type="compositionally biased region" description="Polar residues" evidence="2">
    <location>
        <begin position="121"/>
        <end position="131"/>
    </location>
</feature>
<evidence type="ECO:0000313" key="5">
    <source>
        <dbReference type="EMBL" id="KNZ64545.1"/>
    </source>
</evidence>
<feature type="region of interest" description="Disordered" evidence="2">
    <location>
        <begin position="556"/>
        <end position="580"/>
    </location>
</feature>
<dbReference type="PROSITE" id="PS50102">
    <property type="entry name" value="RRM"/>
    <property type="match status" value="1"/>
</dbReference>
<dbReference type="Gene3D" id="3.30.70.330">
    <property type="match status" value="1"/>
</dbReference>
<dbReference type="SMART" id="SM00513">
    <property type="entry name" value="SAP"/>
    <property type="match status" value="1"/>
</dbReference>
<dbReference type="InterPro" id="IPR000504">
    <property type="entry name" value="RRM_dom"/>
</dbReference>
<protein>
    <recommendedName>
        <fullName evidence="7">SAP domain-containing protein</fullName>
    </recommendedName>
</protein>
<evidence type="ECO:0000259" key="3">
    <source>
        <dbReference type="PROSITE" id="PS50102"/>
    </source>
</evidence>
<feature type="region of interest" description="Disordered" evidence="2">
    <location>
        <begin position="259"/>
        <end position="279"/>
    </location>
</feature>
<dbReference type="Pfam" id="PF02037">
    <property type="entry name" value="SAP"/>
    <property type="match status" value="1"/>
</dbReference>
<feature type="compositionally biased region" description="Polar residues" evidence="2">
    <location>
        <begin position="388"/>
        <end position="397"/>
    </location>
</feature>
<feature type="domain" description="SAP" evidence="4">
    <location>
        <begin position="10"/>
        <end position="44"/>
    </location>
</feature>
<name>A0A0L6VW96_9BASI</name>
<dbReference type="InterPro" id="IPR035979">
    <property type="entry name" value="RBD_domain_sf"/>
</dbReference>
<dbReference type="PANTHER" id="PTHR47031:SF3">
    <property type="entry name" value="SAP DOMAIN-CONTAINING PROTEIN"/>
    <property type="match status" value="1"/>
</dbReference>
<feature type="compositionally biased region" description="Pro residues" evidence="2">
    <location>
        <begin position="110"/>
        <end position="119"/>
    </location>
</feature>
<gene>
    <name evidence="5" type="ORF">VP01_1016g1</name>
</gene>
<sequence length="619" mass="67121">MSSSSSSLAVSKLKVAQLKVELAKRNLPTTGLKAVLADRLLLAIQQESQSQQEQSSSAISSQQNKKRPRSSSSHTSPPPLRPYKVTNQTPPSQLDESLPSPTSSHHPSPHHPSSPPPHTTIPQKNQASHQGTAPEPPVPHHTALPTPPPVVHANDLLLSDQEKVKAESSLPARPATPDPAQAISSAHMLAEPASLSSHLDPSCPTTSKPLNLDPITDELIPEKYTSSTHVVLEDEKRIIPSSHTPPPTNITHEKYLANAAPSLPDQDTTAKTSQSSSVLISQIALPSTNEVQQDVDHGVADHVIFEKSPKSASQPLEPHIVQADLGVSEAPSNDNEKNLPPLQPRSDVVGDEVQQADASKTSLVNPIENMSGLTQDASAKNHSEKTEQTPNKNQPIDPNQPPPTRSLYISNLVRPLTVNQLRKKLSEFGETSYFWIDPIRSHAYVTFQEESAALATYTSLHQTTAWPPETGKMLSLVFIPEKEVSRLVGEEEDNLKIHSSRGRLALTILQQEEDGGWSFELRPMSSGSRVSQQPRGLASSTALSQVTLVSAASLVDPPRAQGSPHTNGHSSLAVSHPTEDSSLADLHFESPLDYPKGGPEKWFKKTRTTPHLFYLPYLP</sequence>
<feature type="compositionally biased region" description="Pro residues" evidence="2">
    <location>
        <begin position="134"/>
        <end position="150"/>
    </location>
</feature>
<dbReference type="InterPro" id="IPR012677">
    <property type="entry name" value="Nucleotide-bd_a/b_plait_sf"/>
</dbReference>
<evidence type="ECO:0008006" key="7">
    <source>
        <dbReference type="Google" id="ProtNLM"/>
    </source>
</evidence>
<feature type="region of interest" description="Disordered" evidence="2">
    <location>
        <begin position="46"/>
        <end position="215"/>
    </location>
</feature>
<feature type="compositionally biased region" description="Polar residues" evidence="2">
    <location>
        <begin position="265"/>
        <end position="279"/>
    </location>
</feature>
<keyword evidence="1" id="KW-0694">RNA-binding</keyword>
<feature type="region of interest" description="Disordered" evidence="2">
    <location>
        <begin position="328"/>
        <end position="405"/>
    </location>
</feature>
<dbReference type="GO" id="GO:0003723">
    <property type="term" value="F:RNA binding"/>
    <property type="evidence" value="ECO:0007669"/>
    <property type="project" value="UniProtKB-UniRule"/>
</dbReference>
<feature type="domain" description="RRM" evidence="3">
    <location>
        <begin position="405"/>
        <end position="481"/>
    </location>
</feature>
<dbReference type="EMBL" id="LAVV01000188">
    <property type="protein sequence ID" value="KNZ64545.1"/>
    <property type="molecule type" value="Genomic_DNA"/>
</dbReference>
<comment type="caution">
    <text evidence="5">The sequence shown here is derived from an EMBL/GenBank/DDBJ whole genome shotgun (WGS) entry which is preliminary data.</text>
</comment>
<dbReference type="SUPFAM" id="SSF68906">
    <property type="entry name" value="SAP domain"/>
    <property type="match status" value="1"/>
</dbReference>
<dbReference type="InterPro" id="IPR003034">
    <property type="entry name" value="SAP_dom"/>
</dbReference>
<evidence type="ECO:0000259" key="4">
    <source>
        <dbReference type="PROSITE" id="PS50800"/>
    </source>
</evidence>
<dbReference type="PANTHER" id="PTHR47031">
    <property type="entry name" value="SAP DNA-BINDING DOMAIN-CONTAINING PROTEIN"/>
    <property type="match status" value="1"/>
</dbReference>
<proteinExistence type="predicted"/>
<dbReference type="Gene3D" id="1.10.720.30">
    <property type="entry name" value="SAP domain"/>
    <property type="match status" value="1"/>
</dbReference>
<feature type="compositionally biased region" description="Polar residues" evidence="2">
    <location>
        <begin position="194"/>
        <end position="209"/>
    </location>
</feature>